<feature type="domain" description="Thiol:disulfide interchange protein DsbD N-terminal" evidence="2">
    <location>
        <begin position="34"/>
        <end position="141"/>
    </location>
</feature>
<gene>
    <name evidence="3" type="ORF">FEM03_13305</name>
</gene>
<keyword evidence="4" id="KW-1185">Reference proteome</keyword>
<dbReference type="Proteomes" id="UP000306196">
    <property type="component" value="Unassembled WGS sequence"/>
</dbReference>
<dbReference type="AlphaFoldDB" id="A0A5R8KE00"/>
<evidence type="ECO:0000256" key="1">
    <source>
        <dbReference type="SAM" id="SignalP"/>
    </source>
</evidence>
<name>A0A5R8KE00_9BACT</name>
<dbReference type="RefSeq" id="WP_138086763.1">
    <property type="nucleotide sequence ID" value="NZ_VAUV01000009.1"/>
</dbReference>
<dbReference type="OrthoDB" id="9811036at2"/>
<protein>
    <recommendedName>
        <fullName evidence="2">Thiol:disulfide interchange protein DsbD N-terminal domain-containing protein</fullName>
    </recommendedName>
</protein>
<keyword evidence="1" id="KW-0732">Signal</keyword>
<sequence>MRLHLLLSFLLLTSLTHAATLEIELISNTTTIRAKEPFEVGLRLRHPPSYHTYWKHPGVVGVPTQMEWDLPKGWKADPIQWPAPKRVFMFQVRAQGYHDEVILPIKITPGPDLSPGTSVTLKGKAAWMCCGSECNPGSKDLSIDLPISVEVPRPNNTWAKAFAKAKADIAQPLQTWLPSASIKGKDIIVLLTLPPKDKLLKKHADNIFEIIFFTEDGLINPDKEQRIEKLKDGSIAIHLTQSEFFEGKLPPNIAGIVQTPQQWTPNGPTSASINVPLKTRY</sequence>
<evidence type="ECO:0000259" key="2">
    <source>
        <dbReference type="Pfam" id="PF11412"/>
    </source>
</evidence>
<comment type="caution">
    <text evidence="3">The sequence shown here is derived from an EMBL/GenBank/DDBJ whole genome shotgun (WGS) entry which is preliminary data.</text>
</comment>
<dbReference type="InterPro" id="IPR028250">
    <property type="entry name" value="DsbDN"/>
</dbReference>
<feature type="chain" id="PRO_5024439337" description="Thiol:disulfide interchange protein DsbD N-terminal domain-containing protein" evidence="1">
    <location>
        <begin position="19"/>
        <end position="281"/>
    </location>
</feature>
<reference evidence="3 4" key="1">
    <citation type="submission" date="2019-05" db="EMBL/GenBank/DDBJ databases">
        <title>Verrucobacter flavum gen. nov., sp. nov. a new member of the family Verrucomicrobiaceae.</title>
        <authorList>
            <person name="Szuroczki S."/>
            <person name="Abbaszade G."/>
            <person name="Szabo A."/>
            <person name="Felfoldi T."/>
            <person name="Schumann P."/>
            <person name="Boka K."/>
            <person name="Keki Z."/>
            <person name="Toumi M."/>
            <person name="Toth E."/>
        </authorList>
    </citation>
    <scope>NUCLEOTIDE SEQUENCE [LARGE SCALE GENOMIC DNA]</scope>
    <source>
        <strain evidence="3 4">MG-N-17</strain>
    </source>
</reference>
<organism evidence="3 4">
    <name type="scientific">Phragmitibacter flavus</name>
    <dbReference type="NCBI Taxonomy" id="2576071"/>
    <lineage>
        <taxon>Bacteria</taxon>
        <taxon>Pseudomonadati</taxon>
        <taxon>Verrucomicrobiota</taxon>
        <taxon>Verrucomicrobiia</taxon>
        <taxon>Verrucomicrobiales</taxon>
        <taxon>Verrucomicrobiaceae</taxon>
        <taxon>Phragmitibacter</taxon>
    </lineage>
</organism>
<dbReference type="EMBL" id="VAUV01000009">
    <property type="protein sequence ID" value="TLD70165.1"/>
    <property type="molecule type" value="Genomic_DNA"/>
</dbReference>
<evidence type="ECO:0000313" key="3">
    <source>
        <dbReference type="EMBL" id="TLD70165.1"/>
    </source>
</evidence>
<dbReference type="Pfam" id="PF11412">
    <property type="entry name" value="DsbD_N"/>
    <property type="match status" value="1"/>
</dbReference>
<feature type="signal peptide" evidence="1">
    <location>
        <begin position="1"/>
        <end position="18"/>
    </location>
</feature>
<accession>A0A5R8KE00</accession>
<evidence type="ECO:0000313" key="4">
    <source>
        <dbReference type="Proteomes" id="UP000306196"/>
    </source>
</evidence>
<proteinExistence type="predicted"/>